<comment type="caution">
    <text evidence="13">The sequence shown here is derived from an EMBL/GenBank/DDBJ whole genome shotgun (WGS) entry which is preliminary data.</text>
</comment>
<accession>A0A8H6TSH9</accession>
<feature type="region of interest" description="Disordered" evidence="10">
    <location>
        <begin position="1322"/>
        <end position="1406"/>
    </location>
</feature>
<dbReference type="PROSITE" id="PS50897">
    <property type="entry name" value="CTLH"/>
    <property type="match status" value="1"/>
</dbReference>
<dbReference type="SUPFAM" id="SSF57850">
    <property type="entry name" value="RING/U-box"/>
    <property type="match status" value="1"/>
</dbReference>
<dbReference type="InterPro" id="IPR044063">
    <property type="entry name" value="ZF_RING_GID"/>
</dbReference>
<evidence type="ECO:0000256" key="7">
    <source>
        <dbReference type="ARBA" id="ARBA00075398"/>
    </source>
</evidence>
<keyword evidence="5" id="KW-0862">Zinc</keyword>
<feature type="region of interest" description="Disordered" evidence="10">
    <location>
        <begin position="513"/>
        <end position="592"/>
    </location>
</feature>
<dbReference type="InterPro" id="IPR027370">
    <property type="entry name" value="Znf-RING_euk"/>
</dbReference>
<keyword evidence="3" id="KW-0479">Metal-binding</keyword>
<evidence type="ECO:0000256" key="4">
    <source>
        <dbReference type="ARBA" id="ARBA00022771"/>
    </source>
</evidence>
<dbReference type="Pfam" id="PF10607">
    <property type="entry name" value="CTLH"/>
    <property type="match status" value="1"/>
</dbReference>
<evidence type="ECO:0000259" key="12">
    <source>
        <dbReference type="PROSITE" id="PS51867"/>
    </source>
</evidence>
<evidence type="ECO:0000256" key="2">
    <source>
        <dbReference type="ARBA" id="ARBA00022490"/>
    </source>
</evidence>
<keyword evidence="14" id="KW-1185">Reference proteome</keyword>
<gene>
    <name evidence="13" type="ORF">HMN09_00073000</name>
</gene>
<dbReference type="GO" id="GO:0005737">
    <property type="term" value="C:cytoplasm"/>
    <property type="evidence" value="ECO:0007669"/>
    <property type="project" value="UniProtKB-SubCell"/>
</dbReference>
<dbReference type="InterPro" id="IPR013665">
    <property type="entry name" value="Sfi1_dom"/>
</dbReference>
<evidence type="ECO:0000256" key="8">
    <source>
        <dbReference type="ARBA" id="ARBA00080744"/>
    </source>
</evidence>
<feature type="zinc finger region" description="RING-Gid-type" evidence="9">
    <location>
        <begin position="330"/>
        <end position="378"/>
    </location>
</feature>
<feature type="compositionally biased region" description="Low complexity" evidence="10">
    <location>
        <begin position="1371"/>
        <end position="1387"/>
    </location>
</feature>
<dbReference type="CDD" id="cd16652">
    <property type="entry name" value="dRING_Rmd5p-like"/>
    <property type="match status" value="1"/>
</dbReference>
<evidence type="ECO:0000256" key="1">
    <source>
        <dbReference type="ARBA" id="ARBA00004496"/>
    </source>
</evidence>
<dbReference type="InterPro" id="IPR045098">
    <property type="entry name" value="Fyv10_fam"/>
</dbReference>
<protein>
    <recommendedName>
        <fullName evidence="8">GID complex catalytic subunit 2</fullName>
    </recommendedName>
    <alternativeName>
        <fullName evidence="7">Glucose-induced degradation protein 2</fullName>
    </alternativeName>
</protein>
<evidence type="ECO:0000313" key="14">
    <source>
        <dbReference type="Proteomes" id="UP000613580"/>
    </source>
</evidence>
<keyword evidence="4 9" id="KW-0863">Zinc-finger</keyword>
<comment type="subcellular location">
    <subcellularLocation>
        <location evidence="1">Cytoplasm</location>
    </subcellularLocation>
</comment>
<dbReference type="PANTHER" id="PTHR12170:SF3">
    <property type="entry name" value="GH10162P"/>
    <property type="match status" value="1"/>
</dbReference>
<keyword evidence="2" id="KW-0963">Cytoplasm</keyword>
<evidence type="ECO:0000256" key="3">
    <source>
        <dbReference type="ARBA" id="ARBA00022723"/>
    </source>
</evidence>
<feature type="compositionally biased region" description="Low complexity" evidence="10">
    <location>
        <begin position="562"/>
        <end position="575"/>
    </location>
</feature>
<feature type="compositionally biased region" description="Acidic residues" evidence="10">
    <location>
        <begin position="1329"/>
        <end position="1340"/>
    </location>
</feature>
<organism evidence="13 14">
    <name type="scientific">Mycena chlorophos</name>
    <name type="common">Agaric fungus</name>
    <name type="synonym">Agaricus chlorophos</name>
    <dbReference type="NCBI Taxonomy" id="658473"/>
    <lineage>
        <taxon>Eukaryota</taxon>
        <taxon>Fungi</taxon>
        <taxon>Dikarya</taxon>
        <taxon>Basidiomycota</taxon>
        <taxon>Agaricomycotina</taxon>
        <taxon>Agaricomycetes</taxon>
        <taxon>Agaricomycetidae</taxon>
        <taxon>Agaricales</taxon>
        <taxon>Marasmiineae</taxon>
        <taxon>Mycenaceae</taxon>
        <taxon>Mycena</taxon>
    </lineage>
</organism>
<comment type="similarity">
    <text evidence="6">Belongs to the RMD5/GID2 family.</text>
</comment>
<feature type="domain" description="CTLH" evidence="11">
    <location>
        <begin position="145"/>
        <end position="202"/>
    </location>
</feature>
<evidence type="ECO:0000256" key="5">
    <source>
        <dbReference type="ARBA" id="ARBA00022833"/>
    </source>
</evidence>
<name>A0A8H6TSH9_MYCCL</name>
<dbReference type="SMART" id="SM00668">
    <property type="entry name" value="CTLH"/>
    <property type="match status" value="1"/>
</dbReference>
<dbReference type="FunFam" id="3.30.40.10:FF:000143">
    <property type="entry name" value="Regulator of gluconeogenesis Rmd5"/>
    <property type="match status" value="1"/>
</dbReference>
<evidence type="ECO:0000256" key="6">
    <source>
        <dbReference type="ARBA" id="ARBA00061136"/>
    </source>
</evidence>
<dbReference type="GO" id="GO:0005634">
    <property type="term" value="C:nucleus"/>
    <property type="evidence" value="ECO:0007669"/>
    <property type="project" value="TreeGrafter"/>
</dbReference>
<dbReference type="GO" id="GO:0008270">
    <property type="term" value="F:zinc ion binding"/>
    <property type="evidence" value="ECO:0007669"/>
    <property type="project" value="UniProtKB-KW"/>
</dbReference>
<dbReference type="EMBL" id="JACAZE010000001">
    <property type="protein sequence ID" value="KAF7322935.1"/>
    <property type="molecule type" value="Genomic_DNA"/>
</dbReference>
<dbReference type="GO" id="GO:0061630">
    <property type="term" value="F:ubiquitin protein ligase activity"/>
    <property type="evidence" value="ECO:0007669"/>
    <property type="project" value="InterPro"/>
</dbReference>
<evidence type="ECO:0000256" key="9">
    <source>
        <dbReference type="PROSITE-ProRule" id="PRU01215"/>
    </source>
</evidence>
<dbReference type="Pfam" id="PF08457">
    <property type="entry name" value="Sfi1"/>
    <property type="match status" value="1"/>
</dbReference>
<dbReference type="InterPro" id="IPR024964">
    <property type="entry name" value="CTLH/CRA"/>
</dbReference>
<dbReference type="Pfam" id="PF13445">
    <property type="entry name" value="zf-RING_UBOX"/>
    <property type="match status" value="1"/>
</dbReference>
<evidence type="ECO:0000259" key="11">
    <source>
        <dbReference type="PROSITE" id="PS50897"/>
    </source>
</evidence>
<dbReference type="InterPro" id="IPR006595">
    <property type="entry name" value="CTLH_C"/>
</dbReference>
<dbReference type="GO" id="GO:0034657">
    <property type="term" value="C:GID complex"/>
    <property type="evidence" value="ECO:0007669"/>
    <property type="project" value="TreeGrafter"/>
</dbReference>
<dbReference type="InterPro" id="IPR037683">
    <property type="entry name" value="Rmd5_dRing"/>
</dbReference>
<dbReference type="OrthoDB" id="1933281at2759"/>
<dbReference type="Proteomes" id="UP000613580">
    <property type="component" value="Unassembled WGS sequence"/>
</dbReference>
<reference evidence="13" key="1">
    <citation type="submission" date="2020-05" db="EMBL/GenBank/DDBJ databases">
        <title>Mycena genomes resolve the evolution of fungal bioluminescence.</title>
        <authorList>
            <person name="Tsai I.J."/>
        </authorList>
    </citation>
    <scope>NUCLEOTIDE SEQUENCE</scope>
    <source>
        <strain evidence="13">110903Hualien_Pintung</strain>
    </source>
</reference>
<evidence type="ECO:0000313" key="13">
    <source>
        <dbReference type="EMBL" id="KAF7322935.1"/>
    </source>
</evidence>
<evidence type="ECO:0000256" key="10">
    <source>
        <dbReference type="SAM" id="MobiDB-lite"/>
    </source>
</evidence>
<feature type="domain" description="RING-Gid-type" evidence="12">
    <location>
        <begin position="330"/>
        <end position="378"/>
    </location>
</feature>
<dbReference type="PANTHER" id="PTHR12170">
    <property type="entry name" value="MACROPHAGE ERYTHROBLAST ATTACHER-RELATED"/>
    <property type="match status" value="1"/>
</dbReference>
<sequence length="1406" mass="162779">MDGPLKELAKLEKLTATKGKGPSISDSLDSLLNSLRDAKHSLSHAAETSSDEVLRQLADSVDMNKKEVDERQKEIYNAMTRLGKALDKKFPTPLPSYPGIFTSPSSVAALDRTIAIHLLRTGQFESAGVFLEECPVEIPGDLRAQFVDLHRILQALKSQDVGPALGWVAKNRQFLRDRGSPLEFHLHRSQFIRLLLSSHPPNITQALAYGKESMPPFYADHEAEVGRLYGCIAYLPLTRMQTSPYADLASPSLHFDLEPLFAKEYCASLGMSRQVPLRVVGDIGGGGALARIEKGRKVMRERKSEWSQVDELPIEIPLPPENRYHSIFTCPVSKEQSSDMNPPMMMLCGHVVSKDSLHKLSKPGGYENGDRRVKCPYCPMESPLSSALRTIHVTVTCDVVGMSFRPTRSSPPAKVSDSFIASTLSAADLSRSSTVSIRELVGLSAVEVELLDAIIERAGSATTFPAIFTAYNSILKERGLDSSEVVYYGKLLKLGTLKGGSWAEKWRMVKSQQGYDSASPTRKTKRAQSVGDRKQYHFVPNRPPSPGSDLSSVPPPRRSRGLLLSTDLDATSSAATEHRAPPSTTPPSYRAATRQKLVRPESQPISSNMARQRVALTRERGGSVINAEETWKKLKMEGLEEDADRLYEEKLLRQCWYIWRGGYQWSEEEYAKVALARDQHILRLCIHHWRIRTAKSLDEFQRFVDVADNLYLRRFFEIWKAKAKGRQQLRWRADMRARMKLVQDKQRKRLLGDMYQIWRRAYSIRVAEKYDARSLVTRCFGQWKQRLKDLDDLDERADDYSHQLNWETQERLWFHWRHAAYMRRAYRVIAEGVGLRIMTEAFDVWKARLKETRVADAFYDAVLKKKVLRRWKTARLKLRALDRRVKKYTRERDASLLSAAYKTMIAVHFTRQLERRTVRVFKKRFMNAWKARLVEHARLEAQALAFLRRPRPKLVKQVMHRWSSRFALHQTMALAADHFLRQNWLFAWRAQAQRRVVRQQVLTTKAIIIDRRSVLRSALVKMRIKFVQRRQEAKLQEFITKAKRRLFEFWYEEAYRQQTLRLAEADFHVIMAAHRLRNALVKWTNRTIDVKNREYETDLKREDALKKRALRKWQAGLESHAYEISLMESSLVLKNEVTLRKAVTHWRLALHRKSALESKEKMMKKALLLNAWDRWQENFKQRILQPNEYEMILRRCQNTLARAFVVWHGKTKLLPALRFRTRHLKTQYWEIWRGFLPRALQARKARDSDTRKTLVKFFGKWRQRYRTEPVRRAINRARYIDLPTSTRPAVTSTRLGLAAARSVIPRTSTFSVAPLSAFPRRTVRTEERASDDEDSDEEAEPSSWRHRQRTTGPRSLRSDPSPARRSRFPIPATRASSPARSTAPGPRIVGTMFEELRRLQRRSPRS</sequence>
<dbReference type="PROSITE" id="PS51867">
    <property type="entry name" value="ZF_RING_GID"/>
    <property type="match status" value="1"/>
</dbReference>
<dbReference type="GO" id="GO:0043161">
    <property type="term" value="P:proteasome-mediated ubiquitin-dependent protein catabolic process"/>
    <property type="evidence" value="ECO:0007669"/>
    <property type="project" value="InterPro"/>
</dbReference>
<proteinExistence type="inferred from homology"/>